<dbReference type="InterPro" id="IPR041602">
    <property type="entry name" value="Quercetinase_C"/>
</dbReference>
<dbReference type="Pfam" id="PF17954">
    <property type="entry name" value="Pirin_C_2"/>
    <property type="match status" value="1"/>
</dbReference>
<organism evidence="2 3">
    <name type="scientific">Chitinophaga horti</name>
    <dbReference type="NCBI Taxonomy" id="2920382"/>
    <lineage>
        <taxon>Bacteria</taxon>
        <taxon>Pseudomonadati</taxon>
        <taxon>Bacteroidota</taxon>
        <taxon>Chitinophagia</taxon>
        <taxon>Chitinophagales</taxon>
        <taxon>Chitinophagaceae</taxon>
        <taxon>Chitinophaga</taxon>
    </lineage>
</organism>
<dbReference type="PANTHER" id="PTHR43212:SF3">
    <property type="entry name" value="QUERCETIN 2,3-DIOXYGENASE"/>
    <property type="match status" value="1"/>
</dbReference>
<reference evidence="2" key="1">
    <citation type="submission" date="2022-10" db="EMBL/GenBank/DDBJ databases">
        <title>Chitinophaga sp. nov., isolated from soil.</title>
        <authorList>
            <person name="Jeon C.O."/>
        </authorList>
    </citation>
    <scope>NUCLEOTIDE SEQUENCE</scope>
    <source>
        <strain evidence="2">R8</strain>
    </source>
</reference>
<evidence type="ECO:0000259" key="1">
    <source>
        <dbReference type="Pfam" id="PF17954"/>
    </source>
</evidence>
<dbReference type="SUPFAM" id="SSF51182">
    <property type="entry name" value="RmlC-like cupins"/>
    <property type="match status" value="1"/>
</dbReference>
<dbReference type="InterPro" id="IPR014710">
    <property type="entry name" value="RmlC-like_jellyroll"/>
</dbReference>
<keyword evidence="3" id="KW-1185">Reference proteome</keyword>
<feature type="domain" description="Quercetin 2,3-dioxygenase C-terminal cupin" evidence="1">
    <location>
        <begin position="29"/>
        <end position="115"/>
    </location>
</feature>
<proteinExistence type="predicted"/>
<dbReference type="InterPro" id="IPR012093">
    <property type="entry name" value="Pirin"/>
</dbReference>
<accession>A0ABY6J4A3</accession>
<dbReference type="InterPro" id="IPR011051">
    <property type="entry name" value="RmlC_Cupin_sf"/>
</dbReference>
<evidence type="ECO:0000313" key="3">
    <source>
        <dbReference type="Proteomes" id="UP001162741"/>
    </source>
</evidence>
<dbReference type="Proteomes" id="UP001162741">
    <property type="component" value="Chromosome"/>
</dbReference>
<dbReference type="EMBL" id="CP107006">
    <property type="protein sequence ID" value="UYQ93146.1"/>
    <property type="molecule type" value="Genomic_DNA"/>
</dbReference>
<name>A0ABY6J4A3_9BACT</name>
<evidence type="ECO:0000313" key="2">
    <source>
        <dbReference type="EMBL" id="UYQ93146.1"/>
    </source>
</evidence>
<sequence length="122" mass="13786">MVVPRERNVTPRYDQKTFDAAGQHNQLQLLISPDKTDNALWINQDAWFSIGQFDAGKELVYTPKEEYNGAYIFVLEGSVEIEGETLHRRDAIGISNYSAASIKALEAAKFLIIDIPLTQFTH</sequence>
<dbReference type="RefSeq" id="WP_264281272.1">
    <property type="nucleotide sequence ID" value="NZ_CP107006.1"/>
</dbReference>
<dbReference type="PANTHER" id="PTHR43212">
    <property type="entry name" value="QUERCETIN 2,3-DIOXYGENASE"/>
    <property type="match status" value="1"/>
</dbReference>
<gene>
    <name evidence="2" type="ORF">MKQ68_23985</name>
</gene>
<protein>
    <recommendedName>
        <fullName evidence="1">Quercetin 2,3-dioxygenase C-terminal cupin domain-containing protein</fullName>
    </recommendedName>
</protein>
<dbReference type="Gene3D" id="2.60.120.10">
    <property type="entry name" value="Jelly Rolls"/>
    <property type="match status" value="1"/>
</dbReference>